<comment type="caution">
    <text evidence="1">The sequence shown here is derived from an EMBL/GenBank/DDBJ whole genome shotgun (WGS) entry which is preliminary data.</text>
</comment>
<protein>
    <submittedName>
        <fullName evidence="1">Uncharacterized protein</fullName>
    </submittedName>
</protein>
<reference evidence="1" key="1">
    <citation type="submission" date="2022-12" db="EMBL/GenBank/DDBJ databases">
        <authorList>
            <person name="Petersen C."/>
        </authorList>
    </citation>
    <scope>NUCLEOTIDE SEQUENCE</scope>
    <source>
        <strain evidence="1">IBT 29495</strain>
    </source>
</reference>
<name>A0A9W9Y0J4_9EURO</name>
<dbReference type="EMBL" id="JAPWDS010000002">
    <property type="protein sequence ID" value="KAJ5513593.1"/>
    <property type="molecule type" value="Genomic_DNA"/>
</dbReference>
<sequence>MDSMLAGLEDGAVALRFLFTSALDASCRILCLGLVLEDRGSGIRPDNRSAAVEPPCDLPVRRGRGRFGGRSHG</sequence>
<proteinExistence type="predicted"/>
<gene>
    <name evidence="1" type="ORF">N7463_003145</name>
</gene>
<organism evidence="1 2">
    <name type="scientific">Penicillium fimorum</name>
    <dbReference type="NCBI Taxonomy" id="1882269"/>
    <lineage>
        <taxon>Eukaryota</taxon>
        <taxon>Fungi</taxon>
        <taxon>Dikarya</taxon>
        <taxon>Ascomycota</taxon>
        <taxon>Pezizomycotina</taxon>
        <taxon>Eurotiomycetes</taxon>
        <taxon>Eurotiomycetidae</taxon>
        <taxon>Eurotiales</taxon>
        <taxon>Aspergillaceae</taxon>
        <taxon>Penicillium</taxon>
    </lineage>
</organism>
<accession>A0A9W9Y0J4</accession>
<dbReference type="AlphaFoldDB" id="A0A9W9Y0J4"/>
<evidence type="ECO:0000313" key="2">
    <source>
        <dbReference type="Proteomes" id="UP001149954"/>
    </source>
</evidence>
<evidence type="ECO:0000313" key="1">
    <source>
        <dbReference type="EMBL" id="KAJ5513593.1"/>
    </source>
</evidence>
<keyword evidence="2" id="KW-1185">Reference proteome</keyword>
<dbReference type="Proteomes" id="UP001149954">
    <property type="component" value="Unassembled WGS sequence"/>
</dbReference>
<reference evidence="1" key="2">
    <citation type="journal article" date="2023" name="IMA Fungus">
        <title>Comparative genomic study of the Penicillium genus elucidates a diverse pangenome and 15 lateral gene transfer events.</title>
        <authorList>
            <person name="Petersen C."/>
            <person name="Sorensen T."/>
            <person name="Nielsen M.R."/>
            <person name="Sondergaard T.E."/>
            <person name="Sorensen J.L."/>
            <person name="Fitzpatrick D.A."/>
            <person name="Frisvad J.C."/>
            <person name="Nielsen K.L."/>
        </authorList>
    </citation>
    <scope>NUCLEOTIDE SEQUENCE</scope>
    <source>
        <strain evidence="1">IBT 29495</strain>
    </source>
</reference>